<proteinExistence type="inferred from homology"/>
<dbReference type="Proteomes" id="UP001589691">
    <property type="component" value="Unassembled WGS sequence"/>
</dbReference>
<dbReference type="EMBL" id="JBHLZY010000009">
    <property type="protein sequence ID" value="MFB9769147.1"/>
    <property type="molecule type" value="Genomic_DNA"/>
</dbReference>
<comment type="catalytic activity">
    <reaction evidence="6">
        <text>2 a quinone + NADH + H(+) = 2 a 1,4-benzosemiquinone + NAD(+)</text>
        <dbReference type="Rhea" id="RHEA:65952"/>
        <dbReference type="ChEBI" id="CHEBI:15378"/>
        <dbReference type="ChEBI" id="CHEBI:57540"/>
        <dbReference type="ChEBI" id="CHEBI:57945"/>
        <dbReference type="ChEBI" id="CHEBI:132124"/>
        <dbReference type="ChEBI" id="CHEBI:134225"/>
    </reaction>
</comment>
<evidence type="ECO:0000259" key="7">
    <source>
        <dbReference type="Pfam" id="PF02525"/>
    </source>
</evidence>
<dbReference type="InterPro" id="IPR003680">
    <property type="entry name" value="Flavodoxin_fold"/>
</dbReference>
<dbReference type="PANTHER" id="PTHR43741">
    <property type="entry name" value="FMN-DEPENDENT NADH-AZOREDUCTASE 1"/>
    <property type="match status" value="1"/>
</dbReference>
<dbReference type="InterPro" id="IPR029039">
    <property type="entry name" value="Flavoprotein-like_sf"/>
</dbReference>
<gene>
    <name evidence="6" type="primary">azoR</name>
    <name evidence="8" type="ORF">ACFFLI_04555</name>
</gene>
<keyword evidence="4 6" id="KW-0520">NAD</keyword>
<reference evidence="8 9" key="1">
    <citation type="submission" date="2024-09" db="EMBL/GenBank/DDBJ databases">
        <authorList>
            <person name="Sun Q."/>
            <person name="Mori K."/>
        </authorList>
    </citation>
    <scope>NUCLEOTIDE SEQUENCE [LARGE SCALE GENOMIC DNA]</scope>
    <source>
        <strain evidence="8 9">TBRC 4576</strain>
    </source>
</reference>
<comment type="caution">
    <text evidence="6">Lacks conserved residue(s) required for the propagation of feature annotation.</text>
</comment>
<dbReference type="RefSeq" id="WP_137642377.1">
    <property type="nucleotide sequence ID" value="NZ_BJEA01000008.1"/>
</dbReference>
<dbReference type="InterPro" id="IPR023048">
    <property type="entry name" value="NADH:quinone_OxRdtase_FMN_depd"/>
</dbReference>
<evidence type="ECO:0000256" key="2">
    <source>
        <dbReference type="ARBA" id="ARBA00022643"/>
    </source>
</evidence>
<dbReference type="Pfam" id="PF02525">
    <property type="entry name" value="Flavodoxin_2"/>
    <property type="match status" value="1"/>
</dbReference>
<name>A0ABV5WSP0_9LACO</name>
<keyword evidence="9" id="KW-1185">Reference proteome</keyword>
<comment type="catalytic activity">
    <reaction evidence="5">
        <text>N,N-dimethyl-1,4-phenylenediamine + anthranilate + 2 NAD(+) = 2-(4-dimethylaminophenyl)diazenylbenzoate + 2 NADH + 2 H(+)</text>
        <dbReference type="Rhea" id="RHEA:55872"/>
        <dbReference type="ChEBI" id="CHEBI:15378"/>
        <dbReference type="ChEBI" id="CHEBI:15783"/>
        <dbReference type="ChEBI" id="CHEBI:16567"/>
        <dbReference type="ChEBI" id="CHEBI:57540"/>
        <dbReference type="ChEBI" id="CHEBI:57945"/>
        <dbReference type="ChEBI" id="CHEBI:71579"/>
        <dbReference type="EC" id="1.7.1.17"/>
    </reaction>
    <physiologicalReaction direction="right-to-left" evidence="5">
        <dbReference type="Rhea" id="RHEA:55874"/>
    </physiologicalReaction>
</comment>
<comment type="cofactor">
    <cofactor evidence="6">
        <name>FMN</name>
        <dbReference type="ChEBI" id="CHEBI:58210"/>
    </cofactor>
    <text evidence="6">Binds 1 FMN per subunit.</text>
</comment>
<protein>
    <recommendedName>
        <fullName evidence="6">FMN dependent NADH:quinone oxidoreductase</fullName>
        <ecNumber evidence="6">1.6.5.-</ecNumber>
    </recommendedName>
    <alternativeName>
        <fullName evidence="6">Azo-dye reductase</fullName>
    </alternativeName>
    <alternativeName>
        <fullName evidence="6">FMN-dependent NADH-azo compound oxidoreductase</fullName>
    </alternativeName>
    <alternativeName>
        <fullName evidence="6">FMN-dependent NADH-azoreductase</fullName>
        <ecNumber evidence="6">1.7.1.17</ecNumber>
    </alternativeName>
</protein>
<dbReference type="HAMAP" id="MF_01216">
    <property type="entry name" value="Azoreductase_type1"/>
    <property type="match status" value="1"/>
</dbReference>
<feature type="domain" description="Flavodoxin-like fold" evidence="7">
    <location>
        <begin position="1"/>
        <end position="205"/>
    </location>
</feature>
<accession>A0ABV5WSP0</accession>
<dbReference type="EC" id="1.7.1.17" evidence="6"/>
<evidence type="ECO:0000313" key="9">
    <source>
        <dbReference type="Proteomes" id="UP001589691"/>
    </source>
</evidence>
<comment type="similarity">
    <text evidence="6">Belongs to the azoreductase type 1 family.</text>
</comment>
<keyword evidence="2 6" id="KW-0288">FMN</keyword>
<dbReference type="PANTHER" id="PTHR43741:SF4">
    <property type="entry name" value="FMN-DEPENDENT NADH:QUINONE OXIDOREDUCTASE"/>
    <property type="match status" value="1"/>
</dbReference>
<keyword evidence="3 6" id="KW-0560">Oxidoreductase</keyword>
<comment type="subunit">
    <text evidence="6">Homodimer.</text>
</comment>
<keyword evidence="1 6" id="KW-0285">Flavoprotein</keyword>
<organism evidence="8 9">
    <name type="scientific">Lactiplantibacillus modestisalitolerans</name>
    <dbReference type="NCBI Taxonomy" id="1457219"/>
    <lineage>
        <taxon>Bacteria</taxon>
        <taxon>Bacillati</taxon>
        <taxon>Bacillota</taxon>
        <taxon>Bacilli</taxon>
        <taxon>Lactobacillales</taxon>
        <taxon>Lactobacillaceae</taxon>
        <taxon>Lactiplantibacillus</taxon>
    </lineage>
</organism>
<comment type="caution">
    <text evidence="8">The sequence shown here is derived from an EMBL/GenBank/DDBJ whole genome shotgun (WGS) entry which is preliminary data.</text>
</comment>
<dbReference type="EC" id="1.6.5.-" evidence="6"/>
<sequence>MKTLIINAHPNFANQQANSAQLQKAFLQRFRDRFPEDQVDVLNLAATPLPRLTEDELLGMWQRQAAHVTLTPTQARAQQINRQLLDQFKAHQRIVIVTPMLNFNITSQMKDYMDNILVARETFRYTESGSVGLMTDNRRVLLLQSSGSIYTRDDRYTPMEFSRLYLEKLFKTIMGFDDFQIVRVQGTQTQGVDPQAALQQGLAELGPAFEQFYQD</sequence>
<evidence type="ECO:0000313" key="8">
    <source>
        <dbReference type="EMBL" id="MFB9769147.1"/>
    </source>
</evidence>
<dbReference type="InterPro" id="IPR050104">
    <property type="entry name" value="FMN-dep_NADH:Q_OxRdtase_AzoR1"/>
</dbReference>
<comment type="function">
    <text evidence="6">Quinone reductase that provides resistance to thiol-specific stress caused by electrophilic quinones.</text>
</comment>
<evidence type="ECO:0000256" key="6">
    <source>
        <dbReference type="HAMAP-Rule" id="MF_01216"/>
    </source>
</evidence>
<comment type="function">
    <text evidence="6">Also exhibits azoreductase activity. Catalyzes the reductive cleavage of the azo bond in aromatic azo compounds to the corresponding amines.</text>
</comment>
<dbReference type="SUPFAM" id="SSF52218">
    <property type="entry name" value="Flavoproteins"/>
    <property type="match status" value="1"/>
</dbReference>
<evidence type="ECO:0000256" key="3">
    <source>
        <dbReference type="ARBA" id="ARBA00023002"/>
    </source>
</evidence>
<evidence type="ECO:0000256" key="1">
    <source>
        <dbReference type="ARBA" id="ARBA00022630"/>
    </source>
</evidence>
<dbReference type="Gene3D" id="3.40.50.360">
    <property type="match status" value="1"/>
</dbReference>
<evidence type="ECO:0000256" key="5">
    <source>
        <dbReference type="ARBA" id="ARBA00048542"/>
    </source>
</evidence>
<evidence type="ECO:0000256" key="4">
    <source>
        <dbReference type="ARBA" id="ARBA00023027"/>
    </source>
</evidence>